<evidence type="ECO:0000313" key="2">
    <source>
        <dbReference type="Proteomes" id="UP000266177"/>
    </source>
</evidence>
<sequence length="405" mass="46158">MKVPTTGRVVIIDDSHEEALPLIHLLSHHGISSRYYNGDPDLLPLQPLEGVRIVFLDIEIGTYGQDNKSKVSKILGVLNRVIGASSTPFIIIAWTKHTELLEEVISKLPVPPLKTLNMEKIDCKDQEGNYRIDLISAKLTDIMQDIGSFQALLLWEEIIHQAANLTINDSYQLSNPQGNEWDENMQNILYNLAKAQQGTQLKEHVLGPALRAFTGIYFDYIEKSLLNNSLLEDNAGLNFKNKNRLSPEVMSSINSKLLFSKVESREVTPGNVYINDRTKLDLSLLVTKFEEIKAEWDTPQFIILEVTPTCDYAQDKWQLSRMLPGVFVPLKYLKNVKRADYVFISQLIQFNRDIGSLVFDLRYLTTRNFEDVAKMLPLFRIRHPFLVDIQSKVAGHIARPGYFAL</sequence>
<gene>
    <name evidence="1" type="ORF">DQX05_11990</name>
</gene>
<dbReference type="OrthoDB" id="2567774at2"/>
<organism evidence="1 2">
    <name type="scientific">Paenibacillus thiaminolyticus</name>
    <name type="common">Bacillus thiaminolyticus</name>
    <dbReference type="NCBI Taxonomy" id="49283"/>
    <lineage>
        <taxon>Bacteria</taxon>
        <taxon>Bacillati</taxon>
        <taxon>Bacillota</taxon>
        <taxon>Bacilli</taxon>
        <taxon>Bacillales</taxon>
        <taxon>Paenibacillaceae</taxon>
        <taxon>Paenibacillus</taxon>
    </lineage>
</organism>
<reference evidence="1 2" key="1">
    <citation type="submission" date="2018-09" db="EMBL/GenBank/DDBJ databases">
        <title>Paenibacillus SK2017-BO5.</title>
        <authorList>
            <person name="Piskunova J.V."/>
            <person name="Dubiley S.A."/>
            <person name="Severinov K.V."/>
        </authorList>
    </citation>
    <scope>NUCLEOTIDE SEQUENCE [LARGE SCALE GENOMIC DNA]</scope>
    <source>
        <strain evidence="1 2">BO5</strain>
    </source>
</reference>
<dbReference type="Proteomes" id="UP000266177">
    <property type="component" value="Unassembled WGS sequence"/>
</dbReference>
<dbReference type="RefSeq" id="WP_119793834.1">
    <property type="nucleotide sequence ID" value="NZ_QYZD01000009.1"/>
</dbReference>
<accession>A0A3A3H3H1</accession>
<protein>
    <submittedName>
        <fullName evidence="1">Uncharacterized protein</fullName>
    </submittedName>
</protein>
<name>A0A3A3H3H1_PANTH</name>
<proteinExistence type="predicted"/>
<dbReference type="AlphaFoldDB" id="A0A3A3H3H1"/>
<dbReference type="EMBL" id="QYZD01000009">
    <property type="protein sequence ID" value="RJG23744.1"/>
    <property type="molecule type" value="Genomic_DNA"/>
</dbReference>
<evidence type="ECO:0000313" key="1">
    <source>
        <dbReference type="EMBL" id="RJG23744.1"/>
    </source>
</evidence>
<comment type="caution">
    <text evidence="1">The sequence shown here is derived from an EMBL/GenBank/DDBJ whole genome shotgun (WGS) entry which is preliminary data.</text>
</comment>